<keyword evidence="1" id="KW-1133">Transmembrane helix</keyword>
<organism evidence="2 3">
    <name type="scientific">Formimonas warabiya</name>
    <dbReference type="NCBI Taxonomy" id="1761012"/>
    <lineage>
        <taxon>Bacteria</taxon>
        <taxon>Bacillati</taxon>
        <taxon>Bacillota</taxon>
        <taxon>Clostridia</taxon>
        <taxon>Eubacteriales</taxon>
        <taxon>Peptococcaceae</taxon>
        <taxon>Candidatus Formimonas</taxon>
    </lineage>
</organism>
<dbReference type="KEGG" id="fwa:DCMF_21130"/>
<dbReference type="Proteomes" id="UP000323521">
    <property type="component" value="Chromosome"/>
</dbReference>
<sequence length="151" mass="17110">MIYKTNLPTNSNLEITIETSLWSKPKFYVNGKLTERVKEKGNPYIIKLEDGTSEKVFLKLNPFDNVPIIKFKDEEILFVRKLYWYEYVLGGLPLILVIIGGALGGLLGALGAIMNFRIIRTDYSLPLKAVFILGVTILSYFCYILVASLLL</sequence>
<proteinExistence type="predicted"/>
<gene>
    <name evidence="2" type="ORF">DCMF_21130</name>
</gene>
<dbReference type="EMBL" id="CP017634">
    <property type="protein sequence ID" value="ATW26925.1"/>
    <property type="molecule type" value="Genomic_DNA"/>
</dbReference>
<dbReference type="AlphaFoldDB" id="A0A3G1KXJ3"/>
<evidence type="ECO:0000313" key="3">
    <source>
        <dbReference type="Proteomes" id="UP000323521"/>
    </source>
</evidence>
<evidence type="ECO:0000256" key="1">
    <source>
        <dbReference type="SAM" id="Phobius"/>
    </source>
</evidence>
<keyword evidence="1" id="KW-0812">Transmembrane</keyword>
<dbReference type="RefSeq" id="WP_148136257.1">
    <property type="nucleotide sequence ID" value="NZ_CP017634.1"/>
</dbReference>
<keyword evidence="3" id="KW-1185">Reference proteome</keyword>
<protein>
    <submittedName>
        <fullName evidence="2">Uncharacterized protein</fullName>
    </submittedName>
</protein>
<keyword evidence="1" id="KW-0472">Membrane</keyword>
<reference evidence="2 3" key="1">
    <citation type="submission" date="2016-10" db="EMBL/GenBank/DDBJ databases">
        <title>Complete Genome Sequence of Peptococcaceae strain DCMF.</title>
        <authorList>
            <person name="Edwards R.J."/>
            <person name="Holland S.I."/>
            <person name="Deshpande N.P."/>
            <person name="Wong Y.K."/>
            <person name="Ertan H."/>
            <person name="Manefield M."/>
            <person name="Russell T.L."/>
            <person name="Lee M.J."/>
        </authorList>
    </citation>
    <scope>NUCLEOTIDE SEQUENCE [LARGE SCALE GENOMIC DNA]</scope>
    <source>
        <strain evidence="2 3">DCMF</strain>
    </source>
</reference>
<feature type="transmembrane region" description="Helical" evidence="1">
    <location>
        <begin position="125"/>
        <end position="150"/>
    </location>
</feature>
<feature type="transmembrane region" description="Helical" evidence="1">
    <location>
        <begin position="87"/>
        <end position="113"/>
    </location>
</feature>
<evidence type="ECO:0000313" key="2">
    <source>
        <dbReference type="EMBL" id="ATW26925.1"/>
    </source>
</evidence>
<name>A0A3G1KXJ3_FORW1</name>
<accession>A0A3G1KXJ3</accession>